<name>A0ACB5TTI9_AMBMO</name>
<reference evidence="1" key="1">
    <citation type="submission" date="2023-04" db="EMBL/GenBank/DDBJ databases">
        <title>Ambrosiozyma monospora NBRC 10751.</title>
        <authorList>
            <person name="Ichikawa N."/>
            <person name="Sato H."/>
            <person name="Tonouchi N."/>
        </authorList>
    </citation>
    <scope>NUCLEOTIDE SEQUENCE</scope>
    <source>
        <strain evidence="1">NBRC 10751</strain>
    </source>
</reference>
<keyword evidence="2" id="KW-1185">Reference proteome</keyword>
<sequence>MKTPDKYDQSKRDFVFNELPSSLVYFQIDCTENQKVRNANVIDNTKFSGKSLDKVKSLFVLKPSHLFNWKEAEVDDGEEPRHRRIKLK</sequence>
<proteinExistence type="predicted"/>
<gene>
    <name evidence="1" type="ORF">Amon02_000953900</name>
</gene>
<dbReference type="EMBL" id="BSXS01008993">
    <property type="protein sequence ID" value="GME94295.1"/>
    <property type="molecule type" value="Genomic_DNA"/>
</dbReference>
<evidence type="ECO:0000313" key="2">
    <source>
        <dbReference type="Proteomes" id="UP001165064"/>
    </source>
</evidence>
<organism evidence="1 2">
    <name type="scientific">Ambrosiozyma monospora</name>
    <name type="common">Yeast</name>
    <name type="synonym">Endomycopsis monosporus</name>
    <dbReference type="NCBI Taxonomy" id="43982"/>
    <lineage>
        <taxon>Eukaryota</taxon>
        <taxon>Fungi</taxon>
        <taxon>Dikarya</taxon>
        <taxon>Ascomycota</taxon>
        <taxon>Saccharomycotina</taxon>
        <taxon>Pichiomycetes</taxon>
        <taxon>Pichiales</taxon>
        <taxon>Pichiaceae</taxon>
        <taxon>Ambrosiozyma</taxon>
    </lineage>
</organism>
<protein>
    <submittedName>
        <fullName evidence="1">Unnamed protein product</fullName>
    </submittedName>
</protein>
<comment type="caution">
    <text evidence="1">The sequence shown here is derived from an EMBL/GenBank/DDBJ whole genome shotgun (WGS) entry which is preliminary data.</text>
</comment>
<dbReference type="Proteomes" id="UP001165064">
    <property type="component" value="Unassembled WGS sequence"/>
</dbReference>
<accession>A0ACB5TTI9</accession>
<evidence type="ECO:0000313" key="1">
    <source>
        <dbReference type="EMBL" id="GME94295.1"/>
    </source>
</evidence>